<protein>
    <recommendedName>
        <fullName evidence="3">Urease accessory protein UreF</fullName>
    </recommendedName>
</protein>
<evidence type="ECO:0000256" key="2">
    <source>
        <dbReference type="ARBA" id="ARBA00023186"/>
    </source>
</evidence>
<evidence type="ECO:0000256" key="1">
    <source>
        <dbReference type="ARBA" id="ARBA00022988"/>
    </source>
</evidence>
<evidence type="ECO:0000313" key="5">
    <source>
        <dbReference type="Proteomes" id="UP000199636"/>
    </source>
</evidence>
<dbReference type="PANTHER" id="PTHR33620">
    <property type="entry name" value="UREASE ACCESSORY PROTEIN F"/>
    <property type="match status" value="1"/>
</dbReference>
<keyword evidence="5" id="KW-1185">Reference proteome</keyword>
<dbReference type="Pfam" id="PF01730">
    <property type="entry name" value="UreF"/>
    <property type="match status" value="1"/>
</dbReference>
<keyword evidence="2 3" id="KW-0143">Chaperone</keyword>
<reference evidence="5" key="1">
    <citation type="submission" date="2016-10" db="EMBL/GenBank/DDBJ databases">
        <authorList>
            <person name="Varghese N."/>
            <person name="Submissions S."/>
        </authorList>
    </citation>
    <scope>NUCLEOTIDE SEQUENCE [LARGE SCALE GENOMIC DNA]</scope>
    <source>
        <strain evidence="5">CCM 7469</strain>
    </source>
</reference>
<comment type="similarity">
    <text evidence="3">Belongs to the UreF family.</text>
</comment>
<keyword evidence="1 3" id="KW-0996">Nickel insertion</keyword>
<comment type="function">
    <text evidence="3">Required for maturation of urease via the functional incorporation of the urease nickel metallocenter.</text>
</comment>
<dbReference type="EMBL" id="FNDS01000005">
    <property type="protein sequence ID" value="SDI03618.1"/>
    <property type="molecule type" value="Genomic_DNA"/>
</dbReference>
<organism evidence="4 5">
    <name type="scientific">Pseudomonas panipatensis</name>
    <dbReference type="NCBI Taxonomy" id="428992"/>
    <lineage>
        <taxon>Bacteria</taxon>
        <taxon>Pseudomonadati</taxon>
        <taxon>Pseudomonadota</taxon>
        <taxon>Gammaproteobacteria</taxon>
        <taxon>Pseudomonadales</taxon>
        <taxon>Pseudomonadaceae</taxon>
        <taxon>Pseudomonas</taxon>
    </lineage>
</organism>
<evidence type="ECO:0000256" key="3">
    <source>
        <dbReference type="HAMAP-Rule" id="MF_01385"/>
    </source>
</evidence>
<dbReference type="GO" id="GO:0016151">
    <property type="term" value="F:nickel cation binding"/>
    <property type="evidence" value="ECO:0007669"/>
    <property type="project" value="UniProtKB-UniRule"/>
</dbReference>
<dbReference type="OrthoDB" id="9798772at2"/>
<dbReference type="PIRSF" id="PIRSF009467">
    <property type="entry name" value="Ureas_acces_UreF"/>
    <property type="match status" value="1"/>
</dbReference>
<dbReference type="InterPro" id="IPR002639">
    <property type="entry name" value="UreF"/>
</dbReference>
<dbReference type="RefSeq" id="WP_090263028.1">
    <property type="nucleotide sequence ID" value="NZ_FNDS01000005.1"/>
</dbReference>
<comment type="subunit">
    <text evidence="3">UreD, UreF and UreG form a complex that acts as a GTP-hydrolysis-dependent molecular chaperone, activating the urease apoprotein by helping to assemble the nickel containing metallocenter of UreC. The UreE protein probably delivers the nickel.</text>
</comment>
<accession>A0A1G8HAB9</accession>
<dbReference type="PANTHER" id="PTHR33620:SF1">
    <property type="entry name" value="UREASE ACCESSORY PROTEIN F"/>
    <property type="match status" value="1"/>
</dbReference>
<evidence type="ECO:0000313" key="4">
    <source>
        <dbReference type="EMBL" id="SDI03618.1"/>
    </source>
</evidence>
<sequence>MSLHHGGRSGAPSAGLWPLLRLASPQLPIGGYSYSQGLETALEQGAVRDAESAFAWLSDQLQLNLARFEGPLLAELLRAAARGDWPALDDAAERHRASRETRELAQESRQMGFSLAQLLEALPELDQPARAWLGRQTEPNLAAAWALAARAWDLDLEQALGAWLWSWLENQLAVLMKALPLGQLAAQKLTSRLLPELDRACAAALANAAPGSAPFGLALASMAHESQYSRLFRS</sequence>
<comment type="subcellular location">
    <subcellularLocation>
        <location evidence="3">Cytoplasm</location>
    </subcellularLocation>
</comment>
<dbReference type="InterPro" id="IPR038277">
    <property type="entry name" value="UreF_sf"/>
</dbReference>
<dbReference type="HAMAP" id="MF_01385">
    <property type="entry name" value="UreF"/>
    <property type="match status" value="1"/>
</dbReference>
<dbReference type="GO" id="GO:0005737">
    <property type="term" value="C:cytoplasm"/>
    <property type="evidence" value="ECO:0007669"/>
    <property type="project" value="UniProtKB-SubCell"/>
</dbReference>
<dbReference type="Proteomes" id="UP000199636">
    <property type="component" value="Unassembled WGS sequence"/>
</dbReference>
<dbReference type="Gene3D" id="1.10.4190.10">
    <property type="entry name" value="Urease accessory protein UreF"/>
    <property type="match status" value="1"/>
</dbReference>
<name>A0A1G8HAB9_9PSED</name>
<proteinExistence type="inferred from homology"/>
<keyword evidence="3" id="KW-0963">Cytoplasm</keyword>
<gene>
    <name evidence="3" type="primary">ureF</name>
    <name evidence="4" type="ORF">SAMN05216272_105111</name>
</gene>
<dbReference type="STRING" id="428992.SAMN05216272_105111"/>
<dbReference type="AlphaFoldDB" id="A0A1G8HAB9"/>